<keyword evidence="3" id="KW-1185">Reference proteome</keyword>
<evidence type="ECO:0000259" key="1">
    <source>
        <dbReference type="Pfam" id="PF13439"/>
    </source>
</evidence>
<dbReference type="Pfam" id="PF13439">
    <property type="entry name" value="Glyco_transf_4"/>
    <property type="match status" value="1"/>
</dbReference>
<reference evidence="3" key="1">
    <citation type="journal article" date="2019" name="Int. J. Syst. Evol. Microbiol.">
        <title>The Global Catalogue of Microorganisms (GCM) 10K type strain sequencing project: providing services to taxonomists for standard genome sequencing and annotation.</title>
        <authorList>
            <consortium name="The Broad Institute Genomics Platform"/>
            <consortium name="The Broad Institute Genome Sequencing Center for Infectious Disease"/>
            <person name="Wu L."/>
            <person name="Ma J."/>
        </authorList>
    </citation>
    <scope>NUCLEOTIDE SEQUENCE [LARGE SCALE GENOMIC DNA]</scope>
    <source>
        <strain evidence="3">JCM 15421</strain>
    </source>
</reference>
<dbReference type="Pfam" id="PF13692">
    <property type="entry name" value="Glyco_trans_1_4"/>
    <property type="match status" value="1"/>
</dbReference>
<sequence>MTSPAAAGIHVAMNENTPPAPETVPVRRVLYHHRTQGKAVEGVHIRGIADALRAEGVAVDIMSLPGADPYASPKSMSPTRQARWWMRLLSRCPEPLFELAEVAYNLIAGARILAYLLRNRDVDFIYERYSLFMFAPVLAARWRKLPIILEVNDSATVFRVRPLFFQRLAMAIERWVFRRAAGLVFVSGVFRDRALAAHGAIAPTIVTPNAANIADFSFTAEQRATAREKWKLDGHVVCGYLGAFVPWHAIDDFVRRIAAQLGSAPHLKLLLVGDGATFSALNTYIQEHGLEQRVVLTGRVAHDAVPGLLAAMDMAILPNAGDYTSPVKLFEFMACAVPPVAPDFEPIKEVVREGETGWMFKAGDLDAAVQAVLERSRDDAGLKRVGAAARAYVAAERQWRNNILQLVGFHLALKKRECT</sequence>
<evidence type="ECO:0000313" key="2">
    <source>
        <dbReference type="EMBL" id="GAA0715636.1"/>
    </source>
</evidence>
<accession>A0ABP3TQH4</accession>
<comment type="caution">
    <text evidence="2">The sequence shown here is derived from an EMBL/GenBank/DDBJ whole genome shotgun (WGS) entry which is preliminary data.</text>
</comment>
<evidence type="ECO:0000313" key="3">
    <source>
        <dbReference type="Proteomes" id="UP001501523"/>
    </source>
</evidence>
<dbReference type="EMBL" id="BAAAEU010000010">
    <property type="protein sequence ID" value="GAA0715636.1"/>
    <property type="molecule type" value="Genomic_DNA"/>
</dbReference>
<dbReference type="SUPFAM" id="SSF53756">
    <property type="entry name" value="UDP-Glycosyltransferase/glycogen phosphorylase"/>
    <property type="match status" value="1"/>
</dbReference>
<organism evidence="2 3">
    <name type="scientific">Dokdonella soli</name>
    <dbReference type="NCBI Taxonomy" id="529810"/>
    <lineage>
        <taxon>Bacteria</taxon>
        <taxon>Pseudomonadati</taxon>
        <taxon>Pseudomonadota</taxon>
        <taxon>Gammaproteobacteria</taxon>
        <taxon>Lysobacterales</taxon>
        <taxon>Rhodanobacteraceae</taxon>
        <taxon>Dokdonella</taxon>
    </lineage>
</organism>
<gene>
    <name evidence="2" type="ORF">GCM10009105_21200</name>
</gene>
<dbReference type="InterPro" id="IPR050194">
    <property type="entry name" value="Glycosyltransferase_grp1"/>
</dbReference>
<dbReference type="InterPro" id="IPR028098">
    <property type="entry name" value="Glyco_trans_4-like_N"/>
</dbReference>
<feature type="domain" description="Glycosyltransferase subfamily 4-like N-terminal" evidence="1">
    <location>
        <begin position="43"/>
        <end position="212"/>
    </location>
</feature>
<protein>
    <submittedName>
        <fullName evidence="2">Glycosyltransferase family 4 protein</fullName>
    </submittedName>
</protein>
<name>A0ABP3TQH4_9GAMM</name>
<dbReference type="PANTHER" id="PTHR45947">
    <property type="entry name" value="SULFOQUINOVOSYL TRANSFERASE SQD2"/>
    <property type="match status" value="1"/>
</dbReference>
<dbReference type="Gene3D" id="3.40.50.2000">
    <property type="entry name" value="Glycogen Phosphorylase B"/>
    <property type="match status" value="2"/>
</dbReference>
<dbReference type="PANTHER" id="PTHR45947:SF3">
    <property type="entry name" value="SULFOQUINOVOSYL TRANSFERASE SQD2"/>
    <property type="match status" value="1"/>
</dbReference>
<dbReference type="Proteomes" id="UP001501523">
    <property type="component" value="Unassembled WGS sequence"/>
</dbReference>
<proteinExistence type="predicted"/>